<sequence>MGPLRLFVAVEVDARVKDQVRAWLPALREALPFARWVPVDNLHVTLHFLDEQPPARIPVIVAAMQRVGREIPPFSLRLGPLGTFSRQGVPGVLWAGVEGDVAVLCDAHRRLGEAFRAWGYRPDPRPYTPHLTLARNGTRPLRPDELAACAPATPMAWRVTAIALYRSELHPSGARYTVLARAPLCGGQRDAEA</sequence>
<dbReference type="EMBL" id="BMOF01000017">
    <property type="protein sequence ID" value="GGJ98787.1"/>
    <property type="molecule type" value="Genomic_DNA"/>
</dbReference>
<dbReference type="Pfam" id="PF13563">
    <property type="entry name" value="2_5_RNA_ligase2"/>
    <property type="match status" value="1"/>
</dbReference>
<comment type="similarity">
    <text evidence="2">Belongs to the 2H phosphoesterase superfamily. ThpR family.</text>
</comment>
<accession>A0A8J3B9G2</accession>
<gene>
    <name evidence="3" type="ORF">GCM10007043_10970</name>
</gene>
<dbReference type="Proteomes" id="UP000637720">
    <property type="component" value="Unassembled WGS sequence"/>
</dbReference>
<evidence type="ECO:0000313" key="4">
    <source>
        <dbReference type="Proteomes" id="UP000637720"/>
    </source>
</evidence>
<reference evidence="3" key="2">
    <citation type="submission" date="2020-09" db="EMBL/GenBank/DDBJ databases">
        <authorList>
            <person name="Sun Q."/>
            <person name="Ohkuma M."/>
        </authorList>
    </citation>
    <scope>NUCLEOTIDE SEQUENCE</scope>
    <source>
        <strain evidence="3">JCM 14719</strain>
    </source>
</reference>
<dbReference type="PANTHER" id="PTHR35561">
    <property type="entry name" value="RNA 2',3'-CYCLIC PHOSPHODIESTERASE"/>
    <property type="match status" value="1"/>
</dbReference>
<reference evidence="3" key="1">
    <citation type="journal article" date="2014" name="Int. J. Syst. Evol. Microbiol.">
        <title>Complete genome sequence of Corynebacterium casei LMG S-19264T (=DSM 44701T), isolated from a smear-ripened cheese.</title>
        <authorList>
            <consortium name="US DOE Joint Genome Institute (JGI-PGF)"/>
            <person name="Walter F."/>
            <person name="Albersmeier A."/>
            <person name="Kalinowski J."/>
            <person name="Ruckert C."/>
        </authorList>
    </citation>
    <scope>NUCLEOTIDE SEQUENCE</scope>
    <source>
        <strain evidence="3">JCM 14719</strain>
    </source>
</reference>
<dbReference type="InterPro" id="IPR004175">
    <property type="entry name" value="RNA_CPDase"/>
</dbReference>
<dbReference type="SUPFAM" id="SSF55144">
    <property type="entry name" value="LigT-like"/>
    <property type="match status" value="1"/>
</dbReference>
<comment type="function">
    <text evidence="2">Hydrolyzes RNA 2',3'-cyclic phosphodiester to an RNA 2'-phosphomonoester.</text>
</comment>
<feature type="active site" description="Proton acceptor" evidence="2">
    <location>
        <position position="130"/>
    </location>
</feature>
<feature type="active site" description="Proton donor" evidence="2">
    <location>
        <position position="43"/>
    </location>
</feature>
<keyword evidence="4" id="KW-1185">Reference proteome</keyword>
<dbReference type="NCBIfam" id="TIGR02258">
    <property type="entry name" value="2_5_ligase"/>
    <property type="match status" value="1"/>
</dbReference>
<dbReference type="AlphaFoldDB" id="A0A8J3B9G2"/>
<dbReference type="InterPro" id="IPR009097">
    <property type="entry name" value="Cyclic_Pdiesterase"/>
</dbReference>
<name>A0A8J3B9G2_9BACI</name>
<dbReference type="EC" id="3.1.4.58" evidence="2"/>
<evidence type="ECO:0000256" key="2">
    <source>
        <dbReference type="HAMAP-Rule" id="MF_01940"/>
    </source>
</evidence>
<comment type="caution">
    <text evidence="3">The sequence shown here is derived from an EMBL/GenBank/DDBJ whole genome shotgun (WGS) entry which is preliminary data.</text>
</comment>
<dbReference type="GO" id="GO:0008664">
    <property type="term" value="F:RNA 2',3'-cyclic 3'-phosphodiesterase activity"/>
    <property type="evidence" value="ECO:0007669"/>
    <property type="project" value="UniProtKB-EC"/>
</dbReference>
<keyword evidence="1 2" id="KW-0378">Hydrolase</keyword>
<proteinExistence type="inferred from homology"/>
<evidence type="ECO:0000256" key="1">
    <source>
        <dbReference type="ARBA" id="ARBA00022801"/>
    </source>
</evidence>
<dbReference type="HAMAP" id="MF_01940">
    <property type="entry name" value="RNA_CPDase"/>
    <property type="match status" value="1"/>
</dbReference>
<comment type="catalytic activity">
    <reaction evidence="2">
        <text>a 3'-end 2',3'-cyclophospho-ribonucleotide-RNA + H2O = a 3'-end 2'-phospho-ribonucleotide-RNA + H(+)</text>
        <dbReference type="Rhea" id="RHEA:11828"/>
        <dbReference type="Rhea" id="RHEA-COMP:10464"/>
        <dbReference type="Rhea" id="RHEA-COMP:17353"/>
        <dbReference type="ChEBI" id="CHEBI:15377"/>
        <dbReference type="ChEBI" id="CHEBI:15378"/>
        <dbReference type="ChEBI" id="CHEBI:83064"/>
        <dbReference type="ChEBI" id="CHEBI:173113"/>
        <dbReference type="EC" id="3.1.4.58"/>
    </reaction>
</comment>
<dbReference type="PANTHER" id="PTHR35561:SF1">
    <property type="entry name" value="RNA 2',3'-CYCLIC PHOSPHODIESTERASE"/>
    <property type="match status" value="1"/>
</dbReference>
<dbReference type="Gene3D" id="3.90.1140.10">
    <property type="entry name" value="Cyclic phosphodiesterase"/>
    <property type="match status" value="1"/>
</dbReference>
<dbReference type="RefSeq" id="WP_188817043.1">
    <property type="nucleotide sequence ID" value="NZ_BMOF01000017.1"/>
</dbReference>
<organism evidence="3 4">
    <name type="scientific">Calditerricola satsumensis</name>
    <dbReference type="NCBI Taxonomy" id="373054"/>
    <lineage>
        <taxon>Bacteria</taxon>
        <taxon>Bacillati</taxon>
        <taxon>Bacillota</taxon>
        <taxon>Bacilli</taxon>
        <taxon>Bacillales</taxon>
        <taxon>Bacillaceae</taxon>
        <taxon>Calditerricola</taxon>
    </lineage>
</organism>
<feature type="short sequence motif" description="HXTX 1" evidence="2">
    <location>
        <begin position="43"/>
        <end position="46"/>
    </location>
</feature>
<dbReference type="GO" id="GO:0004113">
    <property type="term" value="F:2',3'-cyclic-nucleotide 3'-phosphodiesterase activity"/>
    <property type="evidence" value="ECO:0007669"/>
    <property type="project" value="InterPro"/>
</dbReference>
<feature type="short sequence motif" description="HXTX 2" evidence="2">
    <location>
        <begin position="130"/>
        <end position="133"/>
    </location>
</feature>
<protein>
    <recommendedName>
        <fullName evidence="2">RNA 2',3'-cyclic phosphodiesterase</fullName>
        <shortName evidence="2">RNA 2',3'-CPDase</shortName>
        <ecNumber evidence="2">3.1.4.58</ecNumber>
    </recommendedName>
</protein>
<evidence type="ECO:0000313" key="3">
    <source>
        <dbReference type="EMBL" id="GGJ98787.1"/>
    </source>
</evidence>